<protein>
    <submittedName>
        <fullName evidence="13">Multidrug ABC transporter ATP-binding protein</fullName>
    </submittedName>
</protein>
<dbReference type="PROSITE" id="PS00211">
    <property type="entry name" value="ABC_TRANSPORTER_1"/>
    <property type="match status" value="1"/>
</dbReference>
<evidence type="ECO:0000256" key="5">
    <source>
        <dbReference type="ARBA" id="ARBA00022741"/>
    </source>
</evidence>
<feature type="domain" description="ABC transmembrane type-1" evidence="12">
    <location>
        <begin position="61"/>
        <end position="341"/>
    </location>
</feature>
<keyword evidence="4 10" id="KW-0812">Transmembrane</keyword>
<organism evidence="13 14">
    <name type="scientific">Ilumatobacter coccineus</name>
    <dbReference type="NCBI Taxonomy" id="467094"/>
    <lineage>
        <taxon>Bacteria</taxon>
        <taxon>Bacillati</taxon>
        <taxon>Actinomycetota</taxon>
        <taxon>Acidimicrobiia</taxon>
        <taxon>Acidimicrobiales</taxon>
        <taxon>Ilumatobacteraceae</taxon>
        <taxon>Ilumatobacter</taxon>
    </lineage>
</organism>
<dbReference type="GO" id="GO:0015421">
    <property type="term" value="F:ABC-type oligopeptide transporter activity"/>
    <property type="evidence" value="ECO:0007669"/>
    <property type="project" value="TreeGrafter"/>
</dbReference>
<dbReference type="Pfam" id="PF00664">
    <property type="entry name" value="ABC_membrane"/>
    <property type="match status" value="1"/>
</dbReference>
<dbReference type="InterPro" id="IPR003593">
    <property type="entry name" value="AAA+_ATPase"/>
</dbReference>
<dbReference type="GO" id="GO:0005524">
    <property type="term" value="F:ATP binding"/>
    <property type="evidence" value="ECO:0007669"/>
    <property type="project" value="UniProtKB-KW"/>
</dbReference>
<sequence length="632" mass="68259">MSDLTSGHPIAELPHGSGGANDPFSPKSEPPPPPVDGAIRVLRRGLAQTPELRKGLVVTWILAIIGSAGRIVVPIVLQQAIDRGMTDDGVDLVVVTRLVIIGGIAIVVAGLASRTAFVRFGIRGERSLLGLRERMIHHIHRIGIADHNEERRGGLVARVTSDIESLALFLRWGGFSWLTEPALMVVVVGVMFAYDWVLALVAVGLAIPFFFLLRHFQPILVRAYDRVRQRNGDMLASVGDLVSGAKMIRAYDAGEWFASRTRRTIRQRTRAQIRGDVIGSFLFSSGDLFASITIAAVIAVGLVTGLDRGVTAGALVGFVFLTFRLLDPITEFTEIINQTHSAVAGFRRILDVLDTPIEPPVPVSPVPLPEGRLDIDLDHVTFAYRSRTERHGESTGPVTDTVVLHDVSLHIPAGQQVAVVGATGSGKTTLGRLIARLVDPVMGEVRLGGVPLTQVDDGELRQRLVAVAQEPFLFDVPLIDNIRFARPSATDREIAEVIERLEVGDWVSSLADGLNTRAGERGELLSAGERQLVALIRAAIADPDILILDEATSSVDALTEVRMSRALGHLTAGRTTIAIAHRLSTAARAERVLVFDDGYLVEDGHHDDLVTAGGRYSALYADWLSATSSADR</sequence>
<feature type="region of interest" description="Disordered" evidence="9">
    <location>
        <begin position="1"/>
        <end position="37"/>
    </location>
</feature>
<dbReference type="Proteomes" id="UP000230914">
    <property type="component" value="Unassembled WGS sequence"/>
</dbReference>
<dbReference type="PANTHER" id="PTHR43394:SF1">
    <property type="entry name" value="ATP-BINDING CASSETTE SUB-FAMILY B MEMBER 10, MITOCHONDRIAL"/>
    <property type="match status" value="1"/>
</dbReference>
<dbReference type="Pfam" id="PF00005">
    <property type="entry name" value="ABC_tran"/>
    <property type="match status" value="1"/>
</dbReference>
<dbReference type="EMBL" id="PDSL01000001">
    <property type="protein sequence ID" value="PIE34941.1"/>
    <property type="molecule type" value="Genomic_DNA"/>
</dbReference>
<dbReference type="SMART" id="SM00382">
    <property type="entry name" value="AAA"/>
    <property type="match status" value="1"/>
</dbReference>
<gene>
    <name evidence="13" type="ORF">CSA55_00010</name>
</gene>
<evidence type="ECO:0000256" key="3">
    <source>
        <dbReference type="ARBA" id="ARBA00022475"/>
    </source>
</evidence>
<dbReference type="AlphaFoldDB" id="A0A2G6KGZ9"/>
<evidence type="ECO:0000259" key="12">
    <source>
        <dbReference type="PROSITE" id="PS50929"/>
    </source>
</evidence>
<evidence type="ECO:0000256" key="1">
    <source>
        <dbReference type="ARBA" id="ARBA00004651"/>
    </source>
</evidence>
<evidence type="ECO:0000256" key="10">
    <source>
        <dbReference type="SAM" id="Phobius"/>
    </source>
</evidence>
<reference evidence="13 14" key="1">
    <citation type="submission" date="2017-10" db="EMBL/GenBank/DDBJ databases">
        <title>Novel microbial diversity and functional potential in the marine mammal oral microbiome.</title>
        <authorList>
            <person name="Dudek N.K."/>
            <person name="Sun C.L."/>
            <person name="Burstein D."/>
            <person name="Kantor R.S."/>
            <person name="Aliaga Goltsman D.S."/>
            <person name="Bik E.M."/>
            <person name="Thomas B.C."/>
            <person name="Banfield J.F."/>
            <person name="Relman D.A."/>
        </authorList>
    </citation>
    <scope>NUCLEOTIDE SEQUENCE [LARGE SCALE GENOMIC DNA]</scope>
    <source>
        <strain evidence="13">DOLJORAL78_61_10</strain>
    </source>
</reference>
<evidence type="ECO:0000256" key="2">
    <source>
        <dbReference type="ARBA" id="ARBA00022448"/>
    </source>
</evidence>
<dbReference type="GO" id="GO:0016887">
    <property type="term" value="F:ATP hydrolysis activity"/>
    <property type="evidence" value="ECO:0007669"/>
    <property type="project" value="InterPro"/>
</dbReference>
<keyword evidence="6 13" id="KW-0067">ATP-binding</keyword>
<keyword evidence="7 10" id="KW-1133">Transmembrane helix</keyword>
<dbReference type="SUPFAM" id="SSF52540">
    <property type="entry name" value="P-loop containing nucleoside triphosphate hydrolases"/>
    <property type="match status" value="1"/>
</dbReference>
<keyword evidence="2" id="KW-0813">Transport</keyword>
<dbReference type="GO" id="GO:0005886">
    <property type="term" value="C:plasma membrane"/>
    <property type="evidence" value="ECO:0007669"/>
    <property type="project" value="UniProtKB-SubCell"/>
</dbReference>
<dbReference type="Gene3D" id="1.20.1560.10">
    <property type="entry name" value="ABC transporter type 1, transmembrane domain"/>
    <property type="match status" value="1"/>
</dbReference>
<evidence type="ECO:0000256" key="4">
    <source>
        <dbReference type="ARBA" id="ARBA00022692"/>
    </source>
</evidence>
<dbReference type="SUPFAM" id="SSF90123">
    <property type="entry name" value="ABC transporter transmembrane region"/>
    <property type="match status" value="1"/>
</dbReference>
<dbReference type="InterPro" id="IPR036640">
    <property type="entry name" value="ABC1_TM_sf"/>
</dbReference>
<evidence type="ECO:0000313" key="14">
    <source>
        <dbReference type="Proteomes" id="UP000230914"/>
    </source>
</evidence>
<feature type="transmembrane region" description="Helical" evidence="10">
    <location>
        <begin position="277"/>
        <end position="303"/>
    </location>
</feature>
<dbReference type="PROSITE" id="PS50929">
    <property type="entry name" value="ABC_TM1F"/>
    <property type="match status" value="1"/>
</dbReference>
<dbReference type="FunFam" id="3.40.50.300:FF:000299">
    <property type="entry name" value="ABC transporter ATP-binding protein/permease"/>
    <property type="match status" value="1"/>
</dbReference>
<dbReference type="PANTHER" id="PTHR43394">
    <property type="entry name" value="ATP-DEPENDENT PERMEASE MDL1, MITOCHONDRIAL"/>
    <property type="match status" value="1"/>
</dbReference>
<feature type="transmembrane region" description="Helical" evidence="10">
    <location>
        <begin position="182"/>
        <end position="213"/>
    </location>
</feature>
<feature type="domain" description="ABC transporter" evidence="11">
    <location>
        <begin position="375"/>
        <end position="622"/>
    </location>
</feature>
<feature type="transmembrane region" description="Helical" evidence="10">
    <location>
        <begin position="57"/>
        <end position="77"/>
    </location>
</feature>
<evidence type="ECO:0000256" key="9">
    <source>
        <dbReference type="SAM" id="MobiDB-lite"/>
    </source>
</evidence>
<dbReference type="InterPro" id="IPR017871">
    <property type="entry name" value="ABC_transporter-like_CS"/>
</dbReference>
<accession>A0A2G6KGZ9</accession>
<evidence type="ECO:0000256" key="7">
    <source>
        <dbReference type="ARBA" id="ARBA00022989"/>
    </source>
</evidence>
<keyword evidence="5" id="KW-0547">Nucleotide-binding</keyword>
<name>A0A2G6KGZ9_9ACTN</name>
<evidence type="ECO:0000256" key="8">
    <source>
        <dbReference type="ARBA" id="ARBA00023136"/>
    </source>
</evidence>
<dbReference type="InterPro" id="IPR011527">
    <property type="entry name" value="ABC1_TM_dom"/>
</dbReference>
<evidence type="ECO:0000259" key="11">
    <source>
        <dbReference type="PROSITE" id="PS50893"/>
    </source>
</evidence>
<dbReference type="InterPro" id="IPR003439">
    <property type="entry name" value="ABC_transporter-like_ATP-bd"/>
</dbReference>
<dbReference type="PROSITE" id="PS50893">
    <property type="entry name" value="ABC_TRANSPORTER_2"/>
    <property type="match status" value="1"/>
</dbReference>
<feature type="transmembrane region" description="Helical" evidence="10">
    <location>
        <begin position="89"/>
        <end position="112"/>
    </location>
</feature>
<evidence type="ECO:0000313" key="13">
    <source>
        <dbReference type="EMBL" id="PIE34941.1"/>
    </source>
</evidence>
<dbReference type="InterPro" id="IPR027417">
    <property type="entry name" value="P-loop_NTPase"/>
</dbReference>
<dbReference type="InterPro" id="IPR039421">
    <property type="entry name" value="Type_1_exporter"/>
</dbReference>
<keyword evidence="8 10" id="KW-0472">Membrane</keyword>
<proteinExistence type="predicted"/>
<evidence type="ECO:0000256" key="6">
    <source>
        <dbReference type="ARBA" id="ARBA00022840"/>
    </source>
</evidence>
<comment type="caution">
    <text evidence="13">The sequence shown here is derived from an EMBL/GenBank/DDBJ whole genome shotgun (WGS) entry which is preliminary data.</text>
</comment>
<comment type="subcellular location">
    <subcellularLocation>
        <location evidence="1">Cell membrane</location>
        <topology evidence="1">Multi-pass membrane protein</topology>
    </subcellularLocation>
</comment>
<dbReference type="Gene3D" id="3.40.50.300">
    <property type="entry name" value="P-loop containing nucleotide triphosphate hydrolases"/>
    <property type="match status" value="1"/>
</dbReference>
<keyword evidence="3" id="KW-1003">Cell membrane</keyword>